<evidence type="ECO:0000256" key="4">
    <source>
        <dbReference type="ARBA" id="ARBA00022723"/>
    </source>
</evidence>
<dbReference type="InterPro" id="IPR001680">
    <property type="entry name" value="WD40_rpt"/>
</dbReference>
<evidence type="ECO:0000313" key="10">
    <source>
        <dbReference type="Proteomes" id="UP000825434"/>
    </source>
</evidence>
<dbReference type="InterPro" id="IPR036322">
    <property type="entry name" value="WD40_repeat_dom_sf"/>
</dbReference>
<proteinExistence type="inferred from homology"/>
<evidence type="ECO:0000256" key="3">
    <source>
        <dbReference type="ARBA" id="ARBA00022670"/>
    </source>
</evidence>
<feature type="repeat" description="WD" evidence="7">
    <location>
        <begin position="430"/>
        <end position="457"/>
    </location>
</feature>
<evidence type="ECO:0000256" key="5">
    <source>
        <dbReference type="ARBA" id="ARBA00022737"/>
    </source>
</evidence>
<keyword evidence="5" id="KW-0677">Repeat</keyword>
<dbReference type="InterPro" id="IPR015943">
    <property type="entry name" value="WD40/YVTN_repeat-like_dom_sf"/>
</dbReference>
<dbReference type="InterPro" id="IPR051458">
    <property type="entry name" value="Cyt/Met_Dipeptidase"/>
</dbReference>
<dbReference type="PROSITE" id="PS50082">
    <property type="entry name" value="WD_REPEATS_2"/>
    <property type="match status" value="1"/>
</dbReference>
<organism evidence="9 10">
    <name type="scientific">Candidozyma haemuli</name>
    <dbReference type="NCBI Taxonomy" id="45357"/>
    <lineage>
        <taxon>Eukaryota</taxon>
        <taxon>Fungi</taxon>
        <taxon>Dikarya</taxon>
        <taxon>Ascomycota</taxon>
        <taxon>Saccharomycotina</taxon>
        <taxon>Pichiomycetes</taxon>
        <taxon>Metschnikowiaceae</taxon>
        <taxon>Candidozyma</taxon>
    </lineage>
</organism>
<dbReference type="Gene3D" id="2.60.40.640">
    <property type="match status" value="1"/>
</dbReference>
<feature type="compositionally biased region" description="Polar residues" evidence="8">
    <location>
        <begin position="321"/>
        <end position="330"/>
    </location>
</feature>
<dbReference type="Gene3D" id="2.130.10.10">
    <property type="entry name" value="YVTN repeat-like/Quinoprotein amine dehydrogenase"/>
    <property type="match status" value="2"/>
</dbReference>
<dbReference type="Pfam" id="PF00400">
    <property type="entry name" value="WD40"/>
    <property type="match status" value="2"/>
</dbReference>
<comment type="similarity">
    <text evidence="1">Belongs to the peptidase M20A family.</text>
</comment>
<gene>
    <name evidence="9" type="ORF">CA3LBN_000247</name>
</gene>
<keyword evidence="6" id="KW-0378">Hydrolase</keyword>
<dbReference type="InterPro" id="IPR014752">
    <property type="entry name" value="Arrestin-like_C"/>
</dbReference>
<dbReference type="PROSITE" id="PS00678">
    <property type="entry name" value="WD_REPEATS_1"/>
    <property type="match status" value="1"/>
</dbReference>
<evidence type="ECO:0000256" key="8">
    <source>
        <dbReference type="SAM" id="MobiDB-lite"/>
    </source>
</evidence>
<evidence type="ECO:0000313" key="9">
    <source>
        <dbReference type="EMBL" id="QWU86029.1"/>
    </source>
</evidence>
<evidence type="ECO:0000256" key="2">
    <source>
        <dbReference type="ARBA" id="ARBA00022574"/>
    </source>
</evidence>
<dbReference type="Gene3D" id="3.40.630.10">
    <property type="entry name" value="Zn peptidases"/>
    <property type="match status" value="1"/>
</dbReference>
<dbReference type="Pfam" id="PF01546">
    <property type="entry name" value="Peptidase_M20"/>
    <property type="match status" value="1"/>
</dbReference>
<dbReference type="SUPFAM" id="SSF50978">
    <property type="entry name" value="WD40 repeat-like"/>
    <property type="match status" value="1"/>
</dbReference>
<accession>A0ABX8HZ66</accession>
<keyword evidence="3" id="KW-0645">Protease</keyword>
<dbReference type="Proteomes" id="UP000825434">
    <property type="component" value="Chromosome 1"/>
</dbReference>
<evidence type="ECO:0008006" key="11">
    <source>
        <dbReference type="Google" id="ProtNLM"/>
    </source>
</evidence>
<evidence type="ECO:0000256" key="1">
    <source>
        <dbReference type="ARBA" id="ARBA00006247"/>
    </source>
</evidence>
<dbReference type="SMART" id="SM00320">
    <property type="entry name" value="WD40"/>
    <property type="match status" value="5"/>
</dbReference>
<sequence length="1265" mass="141723">MSVQLSLSLDKNKVYRHYDIVPLVMELEVREKLLLRNLYLVFEGTCTVTAPSDDKSIMPRKEIKTFDKITSLREFENTFVVRRQAIISRNKTFRPGNYTIEYDFRLPAAETYCKKQDILPRSTCHIKERDSDYLLPPTFRYVGEDGERVDITYRLTPNITSITKKPDSILVTIQELKISLLRVLRFTTKTRMICEGSIETMQTNNKEFCVSKTVKELTSITDGRSLLLQGKRVGKGNISSGEIKYVAELPSEWLDGVIPEVDPAFCTSKVSLEYYLVTDFKCMTLSDCSTDNHMGCFNNGNIHEGEFVSIPMRTPLPINSTANSTPSITTPKRHQSPRQIRSEHKETCTNPQDCSFALPDSSNEEDASEGTLPLIHKWTHTHSILCVIPAPSKELIFCGTQDSNILVFDLKSYSIKHVINCGRNHFATSVLCLTISPDERFLFSAGSDSLVKVWDLSPFDDPDATDYTISCTHIIYSCMDIGDIFSIYWSEKLSALFIGSQNASISWCRLALDRDSSSTHTTSIERLPHFRYDKFFDSKGPGGSMNKIQSAHQMLKKSSSSEFGPCLVEIQNSDIIRFAHNGYVYCLDSLTELNAAAFCDLYTSSYNGFLASCGGDGVIKLWGLTSGREGSIKLSLISKLENDEAILSMHIIDSTICVGLSDSTINAWDLTTSQLTRSFKFISTSARTDEVLSLCIHNGCIYKATNMGGLCKFPLKSDIHSDGPDGDDESKSHPVRSAVNFNNLPHEEFSNLEEGSVFTVQAFKFRNSTYLLSGGGGSLCLWNITDVGEKSTVSSSEASGLLNFTSGIETSNEHLLESLRKIISYKTISKYPSTYLEDSRRCAQFLNKLLRLLGASESKLLPVPNCNPVVMGRFSRNDKSTLHTERKTLLWYGHYDVVEATADKECWSTDPFQLVAKDGNLYARGVSDNKGPTLAAFYAVSDLHKKGELPIDVVFVIEGEEECGSIGFQKVINENKVYIGVVDYILLSNSYWLEDEVPCLNYGLRGVLNASLSVTSEKPDRHSGVDGGVSKEPTMDLIQILGQLICPNSNKIQIPGFYDDVLPIDETELQLYQKIKDVSRSQNLSNADLDTLLAKWRNPSLTIHRLDVSGPKNNTVISKRAQASVSIRVVPNQDLHKIKEVFTSYMRKCFDALKTENELKIDIFHEAEPWLGNPNNLVFKILHQNIKKNWGPTYPDPLFIREGGSIPSIRFLEKTFNAPAAQIPCGQASDNAHLKDEKLRIINLFKLRSILADSFRDLGHQQQTK</sequence>
<feature type="region of interest" description="Disordered" evidence="8">
    <location>
        <begin position="321"/>
        <end position="352"/>
    </location>
</feature>
<dbReference type="SUPFAM" id="SSF53187">
    <property type="entry name" value="Zn-dependent exopeptidases"/>
    <property type="match status" value="1"/>
</dbReference>
<dbReference type="PANTHER" id="PTHR43270">
    <property type="entry name" value="BETA-ALA-HIS DIPEPTIDASE"/>
    <property type="match status" value="1"/>
</dbReference>
<name>A0ABX8HZ66_9ASCO</name>
<keyword evidence="4" id="KW-0479">Metal-binding</keyword>
<keyword evidence="2 7" id="KW-0853">WD repeat</keyword>
<dbReference type="EMBL" id="CP076661">
    <property type="protein sequence ID" value="QWU86029.1"/>
    <property type="molecule type" value="Genomic_DNA"/>
</dbReference>
<protein>
    <recommendedName>
        <fullName evidence="11">Peptidase M20 dimerisation domain-containing protein</fullName>
    </recommendedName>
</protein>
<evidence type="ECO:0000256" key="7">
    <source>
        <dbReference type="PROSITE-ProRule" id="PRU00221"/>
    </source>
</evidence>
<dbReference type="Gene3D" id="3.30.70.360">
    <property type="match status" value="1"/>
</dbReference>
<dbReference type="InterPro" id="IPR019775">
    <property type="entry name" value="WD40_repeat_CS"/>
</dbReference>
<dbReference type="PROSITE" id="PS50294">
    <property type="entry name" value="WD_REPEATS_REGION"/>
    <property type="match status" value="1"/>
</dbReference>
<evidence type="ECO:0000256" key="6">
    <source>
        <dbReference type="ARBA" id="ARBA00022801"/>
    </source>
</evidence>
<dbReference type="PANTHER" id="PTHR43270:SF8">
    <property type="entry name" value="DI- AND TRIPEPTIDASE DUG2-RELATED"/>
    <property type="match status" value="1"/>
</dbReference>
<keyword evidence="10" id="KW-1185">Reference proteome</keyword>
<dbReference type="InterPro" id="IPR002933">
    <property type="entry name" value="Peptidase_M20"/>
</dbReference>
<reference evidence="9 10" key="1">
    <citation type="submission" date="2021-06" db="EMBL/GenBank/DDBJ databases">
        <title>Candida outbreak in Lebanon.</title>
        <authorList>
            <person name="Finianos M."/>
        </authorList>
    </citation>
    <scope>NUCLEOTIDE SEQUENCE [LARGE SCALE GENOMIC DNA]</scope>
    <source>
        <strain evidence="9">CA3LBN</strain>
    </source>
</reference>